<dbReference type="EMBL" id="CAJPVJ010002331">
    <property type="protein sequence ID" value="CAG2166144.1"/>
    <property type="molecule type" value="Genomic_DNA"/>
</dbReference>
<evidence type="ECO:0000259" key="5">
    <source>
        <dbReference type="PROSITE" id="PS50835"/>
    </source>
</evidence>
<dbReference type="InterPro" id="IPR013098">
    <property type="entry name" value="Ig_I-set"/>
</dbReference>
<dbReference type="CDD" id="cd20956">
    <property type="entry name" value="IgI_4_Dscam"/>
    <property type="match status" value="1"/>
</dbReference>
<dbReference type="InterPro" id="IPR013783">
    <property type="entry name" value="Ig-like_fold"/>
</dbReference>
<dbReference type="PROSITE" id="PS50835">
    <property type="entry name" value="IG_LIKE"/>
    <property type="match status" value="7"/>
</dbReference>
<reference evidence="6" key="1">
    <citation type="submission" date="2020-11" db="EMBL/GenBank/DDBJ databases">
        <authorList>
            <person name="Tran Van P."/>
        </authorList>
    </citation>
    <scope>NUCLEOTIDE SEQUENCE</scope>
</reference>
<accession>A0A7R9LR16</accession>
<dbReference type="SUPFAM" id="SSF48726">
    <property type="entry name" value="Immunoglobulin"/>
    <property type="match status" value="7"/>
</dbReference>
<dbReference type="FunFam" id="2.60.40.10:FF:000719">
    <property type="entry name" value="nephrin isoform X1"/>
    <property type="match status" value="1"/>
</dbReference>
<evidence type="ECO:0000256" key="2">
    <source>
        <dbReference type="ARBA" id="ARBA00022737"/>
    </source>
</evidence>
<feature type="domain" description="Ig-like" evidence="5">
    <location>
        <begin position="176"/>
        <end position="255"/>
    </location>
</feature>
<keyword evidence="7" id="KW-1185">Reference proteome</keyword>
<dbReference type="CDD" id="cd20958">
    <property type="entry name" value="IgI_5_Dscam"/>
    <property type="match status" value="1"/>
</dbReference>
<dbReference type="InterPro" id="IPR051170">
    <property type="entry name" value="Neural/epithelial_adhesion"/>
</dbReference>
<feature type="domain" description="Ig-like" evidence="5">
    <location>
        <begin position="389"/>
        <end position="474"/>
    </location>
</feature>
<proteinExistence type="predicted"/>
<sequence length="745" mass="82296">MSVSPTHNDSIRDRLLRSIPIRIAANKAIDHNPYISTEYLEKREITYRCQVRHRLTGETLISSSVGRLYVTEAFSNQPPRITDSKPVVMVKEGEDVELACAAQGYPVPDYIWARNAQPIRQLAFNRVRQLDGSLRISQVLQSDAGVYRCTVNNSVGSEMMETQLIVTASLSAEMSPRIERVDVGKGAQLNCTVSGTPVVALQWLHNGQPVATNSRIRLLARDVLHISNVERRDKGMYQCLAHNDLDSVQASAQIELGDDAPVFLSTFSEQTLQPGQGLSLKNAFGIVCNEIIDRHLNLSAGIVLSSDSMACVASGNPIPQVTWHLYDAIPVPDSSRYRTGDYVTREGLLVSYVNISSISSEDGGLYTCSAANDVTAVGHTARINIYGKPSIRPMPNMTAVAGERMSLTCPTGGYPIDVIIWEREGVRLPYNHRQKVFPNGTLTVVDLERATDEGRYTCIARQTKESKSAQGSLYVQIEWYKDGHKLTNGFLAKTNLIHVTEYSLTLAFESVQPDHRGNYTCVASNAAGSSSHSASMVIHVPPRWRIEPIDTSVVKGRNAIIDCDTDAYPPPTISWSRAEGLLREPPNEFKSITSNSHLRPYENGSLAIHNAQKADSGYYMCAATNGIGAGLSKVIKLTVNVAAHFESKFRAETVRKGLEARIKCESIGDKPITISWLKDKLTFNPRDDPRYELLEAIVSDGIKSEIVIRNADRRDSALFSCVTTNAYGHDDTNIQLIMQDFCLIY</sequence>
<evidence type="ECO:0000313" key="7">
    <source>
        <dbReference type="Proteomes" id="UP000728032"/>
    </source>
</evidence>
<dbReference type="InterPro" id="IPR003598">
    <property type="entry name" value="Ig_sub2"/>
</dbReference>
<evidence type="ECO:0000313" key="6">
    <source>
        <dbReference type="EMBL" id="CAD7646324.1"/>
    </source>
</evidence>
<keyword evidence="1" id="KW-0732">Signal</keyword>
<gene>
    <name evidence="6" type="ORF">ONB1V03_LOCUS5671</name>
</gene>
<protein>
    <recommendedName>
        <fullName evidence="5">Ig-like domain-containing protein</fullName>
    </recommendedName>
</protein>
<dbReference type="FunFam" id="2.60.40.10:FF:000032">
    <property type="entry name" value="palladin isoform X1"/>
    <property type="match status" value="1"/>
</dbReference>
<dbReference type="SMART" id="SM00409">
    <property type="entry name" value="IG"/>
    <property type="match status" value="6"/>
</dbReference>
<name>A0A7R9LR16_9ACAR</name>
<dbReference type="Pfam" id="PF07679">
    <property type="entry name" value="I-set"/>
    <property type="match status" value="3"/>
</dbReference>
<dbReference type="InterPro" id="IPR036179">
    <property type="entry name" value="Ig-like_dom_sf"/>
</dbReference>
<evidence type="ECO:0000256" key="4">
    <source>
        <dbReference type="ARBA" id="ARBA00023319"/>
    </source>
</evidence>
<dbReference type="Proteomes" id="UP000728032">
    <property type="component" value="Unassembled WGS sequence"/>
</dbReference>
<dbReference type="SMART" id="SM00408">
    <property type="entry name" value="IGc2"/>
    <property type="match status" value="7"/>
</dbReference>
<feature type="domain" description="Ig-like" evidence="5">
    <location>
        <begin position="261"/>
        <end position="384"/>
    </location>
</feature>
<keyword evidence="3" id="KW-1015">Disulfide bond</keyword>
<organism evidence="6">
    <name type="scientific">Oppiella nova</name>
    <dbReference type="NCBI Taxonomy" id="334625"/>
    <lineage>
        <taxon>Eukaryota</taxon>
        <taxon>Metazoa</taxon>
        <taxon>Ecdysozoa</taxon>
        <taxon>Arthropoda</taxon>
        <taxon>Chelicerata</taxon>
        <taxon>Arachnida</taxon>
        <taxon>Acari</taxon>
        <taxon>Acariformes</taxon>
        <taxon>Sarcoptiformes</taxon>
        <taxon>Oribatida</taxon>
        <taxon>Brachypylina</taxon>
        <taxon>Oppioidea</taxon>
        <taxon>Oppiidae</taxon>
        <taxon>Oppiella</taxon>
    </lineage>
</organism>
<dbReference type="OrthoDB" id="152385at2759"/>
<feature type="domain" description="Ig-like" evidence="5">
    <location>
        <begin position="475"/>
        <end position="537"/>
    </location>
</feature>
<dbReference type="Pfam" id="PF13927">
    <property type="entry name" value="Ig_3"/>
    <property type="match status" value="4"/>
</dbReference>
<dbReference type="InterPro" id="IPR007110">
    <property type="entry name" value="Ig-like_dom"/>
</dbReference>
<feature type="domain" description="Ig-like" evidence="5">
    <location>
        <begin position="79"/>
        <end position="167"/>
    </location>
</feature>
<dbReference type="Gene3D" id="2.60.40.10">
    <property type="entry name" value="Immunoglobulins"/>
    <property type="match status" value="8"/>
</dbReference>
<dbReference type="PANTHER" id="PTHR12231:SF253">
    <property type="entry name" value="DPR-INTERACTING PROTEIN ETA, ISOFORM B-RELATED"/>
    <property type="match status" value="1"/>
</dbReference>
<dbReference type="AlphaFoldDB" id="A0A7R9LR16"/>
<dbReference type="EMBL" id="OC917156">
    <property type="protein sequence ID" value="CAD7646324.1"/>
    <property type="molecule type" value="Genomic_DNA"/>
</dbReference>
<feature type="domain" description="Ig-like" evidence="5">
    <location>
        <begin position="542"/>
        <end position="638"/>
    </location>
</feature>
<keyword evidence="4" id="KW-0393">Immunoglobulin domain</keyword>
<keyword evidence="2" id="KW-0677">Repeat</keyword>
<dbReference type="FunFam" id="2.60.40.10:FF:000104">
    <property type="entry name" value="Down syndrome cell adhesion molecule b"/>
    <property type="match status" value="1"/>
</dbReference>
<feature type="domain" description="Ig-like" evidence="5">
    <location>
        <begin position="654"/>
        <end position="735"/>
    </location>
</feature>
<evidence type="ECO:0000256" key="3">
    <source>
        <dbReference type="ARBA" id="ARBA00023157"/>
    </source>
</evidence>
<dbReference type="FunFam" id="2.60.40.10:FF:000324">
    <property type="entry name" value="Down syndrome cell adhesion molecule, isoform D"/>
    <property type="match status" value="1"/>
</dbReference>
<dbReference type="CDD" id="cd00096">
    <property type="entry name" value="Ig"/>
    <property type="match status" value="1"/>
</dbReference>
<dbReference type="InterPro" id="IPR003599">
    <property type="entry name" value="Ig_sub"/>
</dbReference>
<evidence type="ECO:0000256" key="1">
    <source>
        <dbReference type="ARBA" id="ARBA00022729"/>
    </source>
</evidence>
<dbReference type="PANTHER" id="PTHR12231">
    <property type="entry name" value="CTX-RELATED TYPE I TRANSMEMBRANE PROTEIN"/>
    <property type="match status" value="1"/>
</dbReference>